<dbReference type="WBParaSite" id="Hba_11365">
    <property type="protein sequence ID" value="Hba_11365"/>
    <property type="gene ID" value="Hba_11365"/>
</dbReference>
<dbReference type="Proteomes" id="UP000095283">
    <property type="component" value="Unplaced"/>
</dbReference>
<evidence type="ECO:0000313" key="2">
    <source>
        <dbReference type="WBParaSite" id="Hba_11365"/>
    </source>
</evidence>
<sequence length="101" mass="11755">MKLQNIFSNWSCTKRRLLPLFGGRQVESSTTTSWILAKTITAMKYCKKINKVHEELRRLHPTLVSRKRPILVHVSQMTLLKLNELDNVTPLYPVYSLDLSD</sequence>
<organism evidence="1 2">
    <name type="scientific">Heterorhabditis bacteriophora</name>
    <name type="common">Entomopathogenic nematode worm</name>
    <dbReference type="NCBI Taxonomy" id="37862"/>
    <lineage>
        <taxon>Eukaryota</taxon>
        <taxon>Metazoa</taxon>
        <taxon>Ecdysozoa</taxon>
        <taxon>Nematoda</taxon>
        <taxon>Chromadorea</taxon>
        <taxon>Rhabditida</taxon>
        <taxon>Rhabditina</taxon>
        <taxon>Rhabditomorpha</taxon>
        <taxon>Strongyloidea</taxon>
        <taxon>Heterorhabditidae</taxon>
        <taxon>Heterorhabditis</taxon>
    </lineage>
</organism>
<keyword evidence="1" id="KW-1185">Reference proteome</keyword>
<name>A0A1I7X1N3_HETBA</name>
<accession>A0A1I7X1N3</accession>
<protein>
    <submittedName>
        <fullName evidence="2">Ovule protein</fullName>
    </submittedName>
</protein>
<reference evidence="2" key="1">
    <citation type="submission" date="2016-11" db="UniProtKB">
        <authorList>
            <consortium name="WormBaseParasite"/>
        </authorList>
    </citation>
    <scope>IDENTIFICATION</scope>
</reference>
<proteinExistence type="predicted"/>
<evidence type="ECO:0000313" key="1">
    <source>
        <dbReference type="Proteomes" id="UP000095283"/>
    </source>
</evidence>
<dbReference type="AlphaFoldDB" id="A0A1I7X1N3"/>